<proteinExistence type="predicted"/>
<sequence>MAAKPLPQPTELTAPYWRAAAEGRLALQHCRGCGRWIHFPEPRCAECGSDEFDWDTVSGRGTVATFSVVHRSFVAGFDGEPYVIAWIDLPEQPGLRVFGNVTGCAPDAVRIGMAVELWFERRGDIAMPNFRMTERGEQE</sequence>
<accession>A0A1T5G0P2</accession>
<dbReference type="EMBL" id="FUYM01000011">
    <property type="protein sequence ID" value="SKC01907.1"/>
    <property type="molecule type" value="Genomic_DNA"/>
</dbReference>
<reference evidence="4" key="1">
    <citation type="submission" date="2017-02" db="EMBL/GenBank/DDBJ databases">
        <authorList>
            <person name="Varghese N."/>
            <person name="Submissions S."/>
        </authorList>
    </citation>
    <scope>NUCLEOTIDE SEQUENCE [LARGE SCALE GENOMIC DNA]</scope>
    <source>
        <strain evidence="4">UM2</strain>
    </source>
</reference>
<evidence type="ECO:0000259" key="1">
    <source>
        <dbReference type="Pfam" id="PF01796"/>
    </source>
</evidence>
<dbReference type="InterPro" id="IPR052513">
    <property type="entry name" value="Thioester_dehydratase-like"/>
</dbReference>
<dbReference type="InterPro" id="IPR002878">
    <property type="entry name" value="ChsH2_C"/>
</dbReference>
<dbReference type="Pfam" id="PF12172">
    <property type="entry name" value="zf-ChsH2"/>
    <property type="match status" value="1"/>
</dbReference>
<feature type="domain" description="ChsH2 rubredoxin-like zinc ribbon" evidence="2">
    <location>
        <begin position="17"/>
        <end position="53"/>
    </location>
</feature>
<dbReference type="RefSeq" id="WP_079650130.1">
    <property type="nucleotide sequence ID" value="NZ_FUYM01000011.1"/>
</dbReference>
<dbReference type="STRING" id="439228.SAMN06295920_111124"/>
<dbReference type="PANTHER" id="PTHR34075:SF5">
    <property type="entry name" value="BLR3430 PROTEIN"/>
    <property type="match status" value="1"/>
</dbReference>
<evidence type="ECO:0000259" key="2">
    <source>
        <dbReference type="Pfam" id="PF12172"/>
    </source>
</evidence>
<dbReference type="InterPro" id="IPR012340">
    <property type="entry name" value="NA-bd_OB-fold"/>
</dbReference>
<dbReference type="PANTHER" id="PTHR34075">
    <property type="entry name" value="BLR3430 PROTEIN"/>
    <property type="match status" value="1"/>
</dbReference>
<feature type="domain" description="ChsH2 C-terminal OB-fold" evidence="1">
    <location>
        <begin position="54"/>
        <end position="120"/>
    </location>
</feature>
<dbReference type="InterPro" id="IPR022002">
    <property type="entry name" value="ChsH2_Znr"/>
</dbReference>
<dbReference type="AlphaFoldDB" id="A0A1T5G0P2"/>
<dbReference type="SUPFAM" id="SSF50249">
    <property type="entry name" value="Nucleic acid-binding proteins"/>
    <property type="match status" value="1"/>
</dbReference>
<keyword evidence="4" id="KW-1185">Reference proteome</keyword>
<dbReference type="OrthoDB" id="7210118at2"/>
<dbReference type="Proteomes" id="UP000189818">
    <property type="component" value="Unassembled WGS sequence"/>
</dbReference>
<evidence type="ECO:0000313" key="3">
    <source>
        <dbReference type="EMBL" id="SKC01907.1"/>
    </source>
</evidence>
<dbReference type="Pfam" id="PF01796">
    <property type="entry name" value="OB_ChsH2_C"/>
    <property type="match status" value="1"/>
</dbReference>
<organism evidence="3 4">
    <name type="scientific">Rhizorhabdus histidinilytica</name>
    <dbReference type="NCBI Taxonomy" id="439228"/>
    <lineage>
        <taxon>Bacteria</taxon>
        <taxon>Pseudomonadati</taxon>
        <taxon>Pseudomonadota</taxon>
        <taxon>Alphaproteobacteria</taxon>
        <taxon>Sphingomonadales</taxon>
        <taxon>Sphingomonadaceae</taxon>
        <taxon>Rhizorhabdus</taxon>
    </lineage>
</organism>
<protein>
    <recommendedName>
        <fullName evidence="5">Zn-ribbon domain-containing OB-fold protein</fullName>
    </recommendedName>
</protein>
<gene>
    <name evidence="3" type="ORF">SAMN06295920_111124</name>
</gene>
<name>A0A1T5G0P2_9SPHN</name>
<evidence type="ECO:0008006" key="5">
    <source>
        <dbReference type="Google" id="ProtNLM"/>
    </source>
</evidence>
<dbReference type="Gene3D" id="6.10.30.10">
    <property type="match status" value="1"/>
</dbReference>
<evidence type="ECO:0000313" key="4">
    <source>
        <dbReference type="Proteomes" id="UP000189818"/>
    </source>
</evidence>